<protein>
    <submittedName>
        <fullName evidence="1">Uncharacterized protein</fullName>
    </submittedName>
</protein>
<dbReference type="Proteomes" id="UP000779574">
    <property type="component" value="Unassembled WGS sequence"/>
</dbReference>
<reference evidence="1" key="2">
    <citation type="submission" date="2021-08" db="EMBL/GenBank/DDBJ databases">
        <authorList>
            <person name="Gostincar C."/>
            <person name="Sun X."/>
            <person name="Song Z."/>
            <person name="Gunde-Cimerman N."/>
        </authorList>
    </citation>
    <scope>NUCLEOTIDE SEQUENCE</scope>
    <source>
        <strain evidence="1">EXF-9911</strain>
    </source>
</reference>
<dbReference type="EMBL" id="JAHFXF010000001">
    <property type="protein sequence ID" value="KAG9701312.1"/>
    <property type="molecule type" value="Genomic_DNA"/>
</dbReference>
<sequence length="170" mass="19458">MEARPWLSIRRRIFGSVTCRKLSSQLLSVVIACVSIILHFHSQHSVQIVAIEGIQDFSQRNLGIQNPRAPFAMLNFPIFARKTLYMPSLTHPSIVELSPAIPRSIFGKTCIVARCESRADVSHDGVRIVKIWRLHSRIRLQRISTVLLCNELNIFQWVYGLSVPTRLDQR</sequence>
<organism evidence="1 2">
    <name type="scientific">Aureobasidium melanogenum</name>
    <name type="common">Aureobasidium pullulans var. melanogenum</name>
    <dbReference type="NCBI Taxonomy" id="46634"/>
    <lineage>
        <taxon>Eukaryota</taxon>
        <taxon>Fungi</taxon>
        <taxon>Dikarya</taxon>
        <taxon>Ascomycota</taxon>
        <taxon>Pezizomycotina</taxon>
        <taxon>Dothideomycetes</taxon>
        <taxon>Dothideomycetidae</taxon>
        <taxon>Dothideales</taxon>
        <taxon>Saccotheciaceae</taxon>
        <taxon>Aureobasidium</taxon>
    </lineage>
</organism>
<evidence type="ECO:0000313" key="2">
    <source>
        <dbReference type="Proteomes" id="UP000779574"/>
    </source>
</evidence>
<accession>A0A9P8EXX4</accession>
<evidence type="ECO:0000313" key="1">
    <source>
        <dbReference type="EMBL" id="KAG9701312.1"/>
    </source>
</evidence>
<reference evidence="1" key="1">
    <citation type="journal article" date="2021" name="J Fungi (Basel)">
        <title>Virulence traits and population genomics of the black yeast Aureobasidium melanogenum.</title>
        <authorList>
            <person name="Cernosa A."/>
            <person name="Sun X."/>
            <person name="Gostincar C."/>
            <person name="Fang C."/>
            <person name="Gunde-Cimerman N."/>
            <person name="Song Z."/>
        </authorList>
    </citation>
    <scope>NUCLEOTIDE SEQUENCE</scope>
    <source>
        <strain evidence="1">EXF-9911</strain>
    </source>
</reference>
<gene>
    <name evidence="1" type="ORF">KCU76_g43</name>
</gene>
<feature type="non-terminal residue" evidence="1">
    <location>
        <position position="170"/>
    </location>
</feature>
<proteinExistence type="predicted"/>
<name>A0A9P8EXX4_AURME</name>
<dbReference type="PROSITE" id="PS51257">
    <property type="entry name" value="PROKAR_LIPOPROTEIN"/>
    <property type="match status" value="1"/>
</dbReference>
<comment type="caution">
    <text evidence="1">The sequence shown here is derived from an EMBL/GenBank/DDBJ whole genome shotgun (WGS) entry which is preliminary data.</text>
</comment>
<dbReference type="AlphaFoldDB" id="A0A9P8EXX4"/>